<evidence type="ECO:0008006" key="7">
    <source>
        <dbReference type="Google" id="ProtNLM"/>
    </source>
</evidence>
<sequence>MILSKSFLVAFTGLASSVAAELTVAIYGGGVASATLAQALKGYDHINLQYYDPALNLTPTSFRLLGLSPKAWTALDLIGEEAGGAINRATWYPEDPSIIIVGQGSDAGTVVLDYDKLPNTTHHPEVAVVDPAPFLMEMLNGTDKGRLHPNTTLLEVKNLPKSSRHPLELSFDDGTTLQADVLIGDDGPVGFMRPYVLGAENLASYPVFMNFLSAVGHVPPKDAHKLLGSPYGDIDSQRRFERVGKGSWFLNAYLDQFFTCLGSFYTTENYNLSQFTRPTSKDELQSRFGSFEDGDGIVEVLSRFSGLRLIPEIEHPKAPTYVKGLVAMTGNAAHTMTNFQQLGPGQELEDAMILGTLLREAHDHDDLKAALQAYDETRRPRSQRVAHQGKRLGLLWTGMVDGVGIDPERLRQAFLDWREESESFDLVKHKAEALRIMRKNVKAIGKGIGKGLGLGLVKQWSGLERMSVSGASWWVQQMLGQFQQEPLG</sequence>
<organism evidence="5 6">
    <name type="scientific">Viridothelium virens</name>
    <name type="common">Speckled blister lichen</name>
    <name type="synonym">Trypethelium virens</name>
    <dbReference type="NCBI Taxonomy" id="1048519"/>
    <lineage>
        <taxon>Eukaryota</taxon>
        <taxon>Fungi</taxon>
        <taxon>Dikarya</taxon>
        <taxon>Ascomycota</taxon>
        <taxon>Pezizomycotina</taxon>
        <taxon>Dothideomycetes</taxon>
        <taxon>Dothideomycetes incertae sedis</taxon>
        <taxon>Trypetheliales</taxon>
        <taxon>Trypetheliaceae</taxon>
        <taxon>Viridothelium</taxon>
    </lineage>
</organism>
<protein>
    <recommendedName>
        <fullName evidence="7">FAD/NAD(P)-binding domain-containing protein</fullName>
    </recommendedName>
</protein>
<accession>A0A6A6GXM0</accession>
<reference evidence="5" key="1">
    <citation type="journal article" date="2020" name="Stud. Mycol.">
        <title>101 Dothideomycetes genomes: a test case for predicting lifestyles and emergence of pathogens.</title>
        <authorList>
            <person name="Haridas S."/>
            <person name="Albert R."/>
            <person name="Binder M."/>
            <person name="Bloem J."/>
            <person name="Labutti K."/>
            <person name="Salamov A."/>
            <person name="Andreopoulos B."/>
            <person name="Baker S."/>
            <person name="Barry K."/>
            <person name="Bills G."/>
            <person name="Bluhm B."/>
            <person name="Cannon C."/>
            <person name="Castanera R."/>
            <person name="Culley D."/>
            <person name="Daum C."/>
            <person name="Ezra D."/>
            <person name="Gonzalez J."/>
            <person name="Henrissat B."/>
            <person name="Kuo A."/>
            <person name="Liang C."/>
            <person name="Lipzen A."/>
            <person name="Lutzoni F."/>
            <person name="Magnuson J."/>
            <person name="Mondo S."/>
            <person name="Nolan M."/>
            <person name="Ohm R."/>
            <person name="Pangilinan J."/>
            <person name="Park H.-J."/>
            <person name="Ramirez L."/>
            <person name="Alfaro M."/>
            <person name="Sun H."/>
            <person name="Tritt A."/>
            <person name="Yoshinaga Y."/>
            <person name="Zwiers L.-H."/>
            <person name="Turgeon B."/>
            <person name="Goodwin S."/>
            <person name="Spatafora J."/>
            <person name="Crous P."/>
            <person name="Grigoriev I."/>
        </authorList>
    </citation>
    <scope>NUCLEOTIDE SEQUENCE</scope>
    <source>
        <strain evidence="5">Tuck. ex Michener</strain>
    </source>
</reference>
<feature type="chain" id="PRO_5025532674" description="FAD/NAD(P)-binding domain-containing protein" evidence="4">
    <location>
        <begin position="21"/>
        <end position="488"/>
    </location>
</feature>
<evidence type="ECO:0000313" key="5">
    <source>
        <dbReference type="EMBL" id="KAF2230546.1"/>
    </source>
</evidence>
<dbReference type="EMBL" id="ML991839">
    <property type="protein sequence ID" value="KAF2230546.1"/>
    <property type="molecule type" value="Genomic_DNA"/>
</dbReference>
<dbReference type="SUPFAM" id="SSF51905">
    <property type="entry name" value="FAD/NAD(P)-binding domain"/>
    <property type="match status" value="1"/>
</dbReference>
<keyword evidence="1" id="KW-0285">Flavoprotein</keyword>
<evidence type="ECO:0000256" key="2">
    <source>
        <dbReference type="ARBA" id="ARBA00022827"/>
    </source>
</evidence>
<feature type="signal peptide" evidence="4">
    <location>
        <begin position="1"/>
        <end position="20"/>
    </location>
</feature>
<name>A0A6A6GXM0_VIRVR</name>
<gene>
    <name evidence="5" type="ORF">EV356DRAFT_453610</name>
</gene>
<evidence type="ECO:0000313" key="6">
    <source>
        <dbReference type="Proteomes" id="UP000800092"/>
    </source>
</evidence>
<dbReference type="OrthoDB" id="16820at2759"/>
<dbReference type="PANTHER" id="PTHR46720">
    <property type="entry name" value="HYDROXYLASE, PUTATIVE (AFU_ORTHOLOGUE AFUA_3G01460)-RELATED"/>
    <property type="match status" value="1"/>
</dbReference>
<dbReference type="PANTHER" id="PTHR46720:SF3">
    <property type="entry name" value="FAD-BINDING DOMAIN-CONTAINING PROTEIN-RELATED"/>
    <property type="match status" value="1"/>
</dbReference>
<dbReference type="Gene3D" id="3.50.50.60">
    <property type="entry name" value="FAD/NAD(P)-binding domain"/>
    <property type="match status" value="1"/>
</dbReference>
<evidence type="ECO:0000256" key="3">
    <source>
        <dbReference type="ARBA" id="ARBA00023002"/>
    </source>
</evidence>
<dbReference type="InterPro" id="IPR051104">
    <property type="entry name" value="FAD_monoxygenase"/>
</dbReference>
<dbReference type="GO" id="GO:0016491">
    <property type="term" value="F:oxidoreductase activity"/>
    <property type="evidence" value="ECO:0007669"/>
    <property type="project" value="UniProtKB-KW"/>
</dbReference>
<keyword evidence="3" id="KW-0560">Oxidoreductase</keyword>
<dbReference type="Proteomes" id="UP000800092">
    <property type="component" value="Unassembled WGS sequence"/>
</dbReference>
<keyword evidence="6" id="KW-1185">Reference proteome</keyword>
<proteinExistence type="predicted"/>
<dbReference type="PRINTS" id="PR00420">
    <property type="entry name" value="RNGMNOXGNASE"/>
</dbReference>
<evidence type="ECO:0000256" key="1">
    <source>
        <dbReference type="ARBA" id="ARBA00022630"/>
    </source>
</evidence>
<dbReference type="InterPro" id="IPR036188">
    <property type="entry name" value="FAD/NAD-bd_sf"/>
</dbReference>
<dbReference type="GO" id="GO:0044550">
    <property type="term" value="P:secondary metabolite biosynthetic process"/>
    <property type="evidence" value="ECO:0007669"/>
    <property type="project" value="TreeGrafter"/>
</dbReference>
<keyword evidence="2" id="KW-0274">FAD</keyword>
<keyword evidence="4" id="KW-0732">Signal</keyword>
<evidence type="ECO:0000256" key="4">
    <source>
        <dbReference type="SAM" id="SignalP"/>
    </source>
</evidence>
<dbReference type="AlphaFoldDB" id="A0A6A6GXM0"/>